<comment type="function">
    <text evidence="12">Catalyzes the interconversion of methylthioribose-1-phosphate (MTR-1-P) into methylthioribulose-1-phosphate (MTRu-1-P).</text>
</comment>
<dbReference type="Pfam" id="PF01008">
    <property type="entry name" value="IF-2B"/>
    <property type="match status" value="1"/>
</dbReference>
<dbReference type="FunFam" id="3.40.50.10470:FF:000003">
    <property type="entry name" value="Methylthioribose-1-phosphate isomerase"/>
    <property type="match status" value="1"/>
</dbReference>
<dbReference type="EMBL" id="JAFCMP010000490">
    <property type="protein sequence ID" value="KAG5179147.1"/>
    <property type="molecule type" value="Genomic_DNA"/>
</dbReference>
<evidence type="ECO:0000259" key="13">
    <source>
        <dbReference type="Pfam" id="PF01636"/>
    </source>
</evidence>
<keyword evidence="11 12" id="KW-0539">Nucleus</keyword>
<dbReference type="SUPFAM" id="SSF56112">
    <property type="entry name" value="Protein kinase-like (PK-like)"/>
    <property type="match status" value="1"/>
</dbReference>
<proteinExistence type="inferred from homology"/>
<evidence type="ECO:0000256" key="10">
    <source>
        <dbReference type="ARBA" id="ARBA00023235"/>
    </source>
</evidence>
<dbReference type="Gene3D" id="3.30.200.20">
    <property type="entry name" value="Phosphorylase Kinase, domain 1"/>
    <property type="match status" value="1"/>
</dbReference>
<dbReference type="AlphaFoldDB" id="A0A835YPH9"/>
<sequence length="825" mass="88312">MVLSSLEFDADSCKLSVLDQLELPHSRIMVPVVNSQDAWNVIRKMQVRGAPLIAIVAMLGLAAELTNCPPDNGADSESAAAAQELVLQRLDFLRTSRPTAVNLFNACDAMTALVAEAVGAEGATGASVRSAVINAATAMVADDIAANKRQGRFGVQAIRQDCAEKLAAAGAVSVLTHCNTGSLACAGFGTALGVIRALHEEGLLKACYATETRPYNQGARLTAFEMVEDNLPGTLITDSMASFLMAQGGVDAVATGADRVVANGDTANKIGTYQLAIAAKHHRLPFYIVAPVTTLDAALADGSQIKIEQRAAEELTSVAGIKIAADGIRVWNPAFDVTPAELITGIVTDVGVIRPTLDAQGKKVFDIPAFLRAHSSATAIPDTVAASSSCPAPVGYYPLLGGKVVDYICGLARVAEFMGTTQPAEVEQSEIGDGNMNLVFICRGPKGAVIVKQALPYVRCVGEGWPLTMERARFEYMALAEEYKHCPQFTPEVYHFDPTLGALVMRYIEPPHIILRQGLIKGYTYSTLAADVATFLARTLFLTSALHLTAPELRQRVAVWSANREMCALTEQVIFTDPYMIREDRNRWTSPQLDAAVARIRGDTQLKLAVAVLKEKFMTSTQALLHGDLHTGSIMVKDGSTFCIDPEFAFYGPMGFDTGAIIANLLLASCSQPGHATAAEPRAAYADWILDQMVALYTGFEQEFLALWSHEANRKGDHTPQGHFAAGPELGLAQSQFMGRLFSDTLGFAGAKMIRRIIGIAHVEDMESIKDPEQRAACERHALAIAHMLVKEPGSFASIADVAALARDQPRLAGAIAELQVPLSS</sequence>
<dbReference type="Gene3D" id="3.40.50.10470">
    <property type="entry name" value="Translation initiation factor eif-2b, domain 2"/>
    <property type="match status" value="1"/>
</dbReference>
<dbReference type="GO" id="GO:0005524">
    <property type="term" value="F:ATP binding"/>
    <property type="evidence" value="ECO:0007669"/>
    <property type="project" value="UniProtKB-KW"/>
</dbReference>
<reference evidence="14" key="1">
    <citation type="submission" date="2021-02" db="EMBL/GenBank/DDBJ databases">
        <title>First Annotated Genome of the Yellow-green Alga Tribonema minus.</title>
        <authorList>
            <person name="Mahan K.M."/>
        </authorList>
    </citation>
    <scope>NUCLEOTIDE SEQUENCE</scope>
    <source>
        <strain evidence="14">UTEX B ZZ1240</strain>
    </source>
</reference>
<dbReference type="GO" id="GO:0046523">
    <property type="term" value="F:S-methyl-5-thioribose-1-phosphate isomerase activity"/>
    <property type="evidence" value="ECO:0007669"/>
    <property type="project" value="UniProtKB-UniRule"/>
</dbReference>
<dbReference type="NCBIfam" id="NF004326">
    <property type="entry name" value="PRK05720.1"/>
    <property type="match status" value="1"/>
</dbReference>
<dbReference type="NCBIfam" id="TIGR00512">
    <property type="entry name" value="salvage_mtnA"/>
    <property type="match status" value="1"/>
</dbReference>
<keyword evidence="5" id="KW-0808">Transferase</keyword>
<dbReference type="FunFam" id="1.20.120.420:FF:000003">
    <property type="entry name" value="Methylthioribose-1-phosphate isomerase"/>
    <property type="match status" value="1"/>
</dbReference>
<organism evidence="14 15">
    <name type="scientific">Tribonema minus</name>
    <dbReference type="NCBI Taxonomy" id="303371"/>
    <lineage>
        <taxon>Eukaryota</taxon>
        <taxon>Sar</taxon>
        <taxon>Stramenopiles</taxon>
        <taxon>Ochrophyta</taxon>
        <taxon>PX clade</taxon>
        <taxon>Xanthophyceae</taxon>
        <taxon>Tribonematales</taxon>
        <taxon>Tribonemataceae</taxon>
        <taxon>Tribonema</taxon>
    </lineage>
</organism>
<gene>
    <name evidence="14" type="ORF">JKP88DRAFT_270400</name>
</gene>
<dbReference type="Proteomes" id="UP000664859">
    <property type="component" value="Unassembled WGS sequence"/>
</dbReference>
<comment type="similarity">
    <text evidence="12">Belongs to the eIF-2B alpha/beta/delta subunits family. MtnA subfamily.</text>
</comment>
<evidence type="ECO:0000256" key="7">
    <source>
        <dbReference type="ARBA" id="ARBA00022777"/>
    </source>
</evidence>
<dbReference type="InterPro" id="IPR011009">
    <property type="entry name" value="Kinase-like_dom_sf"/>
</dbReference>
<evidence type="ECO:0000256" key="6">
    <source>
        <dbReference type="ARBA" id="ARBA00022741"/>
    </source>
</evidence>
<evidence type="ECO:0000313" key="15">
    <source>
        <dbReference type="Proteomes" id="UP000664859"/>
    </source>
</evidence>
<dbReference type="OrthoDB" id="2461at2759"/>
<keyword evidence="14" id="KW-0648">Protein biosynthesis</keyword>
<evidence type="ECO:0000256" key="3">
    <source>
        <dbReference type="ARBA" id="ARBA00022490"/>
    </source>
</evidence>
<evidence type="ECO:0000256" key="1">
    <source>
        <dbReference type="ARBA" id="ARBA00010165"/>
    </source>
</evidence>
<keyword evidence="15" id="KW-1185">Reference proteome</keyword>
<feature type="active site" description="Proton donor" evidence="12">
    <location>
        <position position="258"/>
    </location>
</feature>
<evidence type="ECO:0000256" key="9">
    <source>
        <dbReference type="ARBA" id="ARBA00023167"/>
    </source>
</evidence>
<evidence type="ECO:0000256" key="11">
    <source>
        <dbReference type="ARBA" id="ARBA00023242"/>
    </source>
</evidence>
<dbReference type="InterPro" id="IPR009212">
    <property type="entry name" value="Methylthioribose_kinase"/>
</dbReference>
<dbReference type="Gene3D" id="1.20.120.420">
    <property type="entry name" value="translation initiation factor eif-2b, domain 1"/>
    <property type="match status" value="1"/>
</dbReference>
<accession>A0A835YPH9</accession>
<dbReference type="PANTHER" id="PTHR34273">
    <property type="entry name" value="METHYLTHIORIBOSE KINASE"/>
    <property type="match status" value="1"/>
</dbReference>
<comment type="caution">
    <text evidence="14">The sequence shown here is derived from an EMBL/GenBank/DDBJ whole genome shotgun (WGS) entry which is preliminary data.</text>
</comment>
<keyword evidence="4 12" id="KW-0028">Amino-acid biosynthesis</keyword>
<keyword evidence="14" id="KW-0396">Initiation factor</keyword>
<dbReference type="Gene3D" id="3.90.1200.10">
    <property type="match status" value="1"/>
</dbReference>
<comment type="catalytic activity">
    <reaction evidence="12">
        <text>5-(methylsulfanyl)-alpha-D-ribose 1-phosphate = 5-(methylsulfanyl)-D-ribulose 1-phosphate</text>
        <dbReference type="Rhea" id="RHEA:19989"/>
        <dbReference type="ChEBI" id="CHEBI:58533"/>
        <dbReference type="ChEBI" id="CHEBI:58548"/>
        <dbReference type="EC" id="5.3.1.23"/>
    </reaction>
</comment>
<keyword evidence="10 12" id="KW-0413">Isomerase</keyword>
<dbReference type="GO" id="GO:0005737">
    <property type="term" value="C:cytoplasm"/>
    <property type="evidence" value="ECO:0007669"/>
    <property type="project" value="UniProtKB-SubCell"/>
</dbReference>
<dbReference type="PANTHER" id="PTHR34273:SF2">
    <property type="entry name" value="METHYLTHIORIBOSE KINASE"/>
    <property type="match status" value="1"/>
</dbReference>
<dbReference type="UniPathway" id="UPA00904">
    <property type="reaction ID" value="UER00874"/>
</dbReference>
<evidence type="ECO:0000256" key="5">
    <source>
        <dbReference type="ARBA" id="ARBA00022679"/>
    </source>
</evidence>
<dbReference type="InterPro" id="IPR037171">
    <property type="entry name" value="NagB/RpiA_transferase-like"/>
</dbReference>
<comment type="subunit">
    <text evidence="2">Homodimer.</text>
</comment>
<dbReference type="EC" id="5.3.1.23" evidence="12"/>
<dbReference type="InterPro" id="IPR011559">
    <property type="entry name" value="Initiation_fac_2B_a/b/d"/>
</dbReference>
<protein>
    <recommendedName>
        <fullName evidence="12">Methylthioribose-1-phosphate isomerase</fullName>
        <shortName evidence="12">M1Pi</shortName>
        <shortName evidence="12">MTR-1-P isomerase</shortName>
        <ecNumber evidence="12">5.3.1.23</ecNumber>
    </recommendedName>
    <alternativeName>
        <fullName evidence="12">S-methyl-5-thioribose-1-phosphate isomerase</fullName>
    </alternativeName>
    <alternativeName>
        <fullName evidence="12">Translation initiation factor eIF-2B subunit alpha/beta/delta-like protein</fullName>
    </alternativeName>
</protein>
<dbReference type="GO" id="GO:0019509">
    <property type="term" value="P:L-methionine salvage from methylthioadenosine"/>
    <property type="evidence" value="ECO:0007669"/>
    <property type="project" value="UniProtKB-UniRule"/>
</dbReference>
<feature type="site" description="Transition state stabilizer" evidence="12">
    <location>
        <position position="178"/>
    </location>
</feature>
<evidence type="ECO:0000256" key="4">
    <source>
        <dbReference type="ARBA" id="ARBA00022605"/>
    </source>
</evidence>
<feature type="domain" description="Aminoglycoside phosphotransferase" evidence="13">
    <location>
        <begin position="430"/>
        <end position="662"/>
    </location>
</feature>
<comment type="pathway">
    <text evidence="12">Amino-acid biosynthesis; L-methionine biosynthesis via salvage pathway; L-methionine from S-methyl-5-thio-alpha-D-ribose 1-phosphate: step 1/6.</text>
</comment>
<dbReference type="GO" id="GO:0046522">
    <property type="term" value="F:S-methyl-5-thioribose kinase activity"/>
    <property type="evidence" value="ECO:0007669"/>
    <property type="project" value="InterPro"/>
</dbReference>
<comment type="similarity">
    <text evidence="1">Belongs to the methylthioribose kinase family.</text>
</comment>
<evidence type="ECO:0000313" key="14">
    <source>
        <dbReference type="EMBL" id="KAG5179147.1"/>
    </source>
</evidence>
<keyword evidence="6" id="KW-0547">Nucleotide-binding</keyword>
<dbReference type="NCBIfam" id="TIGR01767">
    <property type="entry name" value="MTRK"/>
    <property type="match status" value="1"/>
</dbReference>
<dbReference type="InterPro" id="IPR027363">
    <property type="entry name" value="M1Pi_N"/>
</dbReference>
<dbReference type="InterPro" id="IPR042529">
    <property type="entry name" value="IF_2B-like_C"/>
</dbReference>
<comment type="subcellular location">
    <subcellularLocation>
        <location evidence="12">Cytoplasm</location>
    </subcellularLocation>
    <subcellularLocation>
        <location evidence="12">Nucleus</location>
    </subcellularLocation>
</comment>
<dbReference type="NCBIfam" id="TIGR00524">
    <property type="entry name" value="eIF-2B_rel"/>
    <property type="match status" value="1"/>
</dbReference>
<dbReference type="SUPFAM" id="SSF100950">
    <property type="entry name" value="NagB/RpiA/CoA transferase-like"/>
    <property type="match status" value="1"/>
</dbReference>
<dbReference type="InterPro" id="IPR005251">
    <property type="entry name" value="IF-M1Pi"/>
</dbReference>
<dbReference type="Pfam" id="PF01636">
    <property type="entry name" value="APH"/>
    <property type="match status" value="1"/>
</dbReference>
<dbReference type="InterPro" id="IPR002575">
    <property type="entry name" value="Aminoglycoside_PTrfase"/>
</dbReference>
<dbReference type="GO" id="GO:0005634">
    <property type="term" value="C:nucleus"/>
    <property type="evidence" value="ECO:0007669"/>
    <property type="project" value="UniProtKB-SubCell"/>
</dbReference>
<dbReference type="InterPro" id="IPR000649">
    <property type="entry name" value="IF-2B-related"/>
</dbReference>
<dbReference type="HAMAP" id="MF_01678">
    <property type="entry name" value="Salvage_MtnA"/>
    <property type="match status" value="1"/>
</dbReference>
<evidence type="ECO:0000256" key="8">
    <source>
        <dbReference type="ARBA" id="ARBA00022840"/>
    </source>
</evidence>
<keyword evidence="3 12" id="KW-0963">Cytoplasm</keyword>
<keyword evidence="9 12" id="KW-0486">Methionine biosynthesis</keyword>
<dbReference type="GO" id="GO:0003743">
    <property type="term" value="F:translation initiation factor activity"/>
    <property type="evidence" value="ECO:0007669"/>
    <property type="project" value="UniProtKB-KW"/>
</dbReference>
<evidence type="ECO:0000256" key="2">
    <source>
        <dbReference type="ARBA" id="ARBA00011738"/>
    </source>
</evidence>
<keyword evidence="7" id="KW-0418">Kinase</keyword>
<name>A0A835YPH9_9STRA</name>
<evidence type="ECO:0000256" key="12">
    <source>
        <dbReference type="HAMAP-Rule" id="MF_03119"/>
    </source>
</evidence>
<keyword evidence="8" id="KW-0067">ATP-binding</keyword>